<dbReference type="GO" id="GO:0015074">
    <property type="term" value="P:DNA integration"/>
    <property type="evidence" value="ECO:0007669"/>
    <property type="project" value="InterPro"/>
</dbReference>
<keyword evidence="2" id="KW-0969">Cilium</keyword>
<name>A0A1X0WBK4_9GAMM</name>
<dbReference type="Pfam" id="PF02899">
    <property type="entry name" value="Phage_int_SAM_1"/>
    <property type="match status" value="1"/>
</dbReference>
<dbReference type="NCBIfam" id="TIGR03823">
    <property type="entry name" value="FliZ"/>
    <property type="match status" value="1"/>
</dbReference>
<dbReference type="EMBL" id="MRWE01000033">
    <property type="protein sequence ID" value="ORJ24187.1"/>
    <property type="molecule type" value="Genomic_DNA"/>
</dbReference>
<dbReference type="STRING" id="1646377.BS640_17415"/>
<organism evidence="2 3">
    <name type="scientific">Rouxiella badensis</name>
    <dbReference type="NCBI Taxonomy" id="1646377"/>
    <lineage>
        <taxon>Bacteria</taxon>
        <taxon>Pseudomonadati</taxon>
        <taxon>Pseudomonadota</taxon>
        <taxon>Gammaproteobacteria</taxon>
        <taxon>Enterobacterales</taxon>
        <taxon>Yersiniaceae</taxon>
        <taxon>Rouxiella</taxon>
    </lineage>
</organism>
<feature type="domain" description="Integrase SAM-like N-terminal" evidence="1">
    <location>
        <begin position="88"/>
        <end position="166"/>
    </location>
</feature>
<sequence length="178" mass="20885">MPAGKKTRPLSRYLKDYKHSQTNCSQCGKELDRMALVFRGEVINKDAIAKMDQPIDDELWRDLSKELTALCRFCSEISFNTTSSYFDIVAFKQYLFEQTEMNHSTVREYVVRLRRLDEILAANEYPLEKIQGESIHQRIMDDLPVAASDNYRIALRKYDQYLAWQKETSPESFYMAQA</sequence>
<dbReference type="GO" id="GO:0003677">
    <property type="term" value="F:DNA binding"/>
    <property type="evidence" value="ECO:0007669"/>
    <property type="project" value="InterPro"/>
</dbReference>
<keyword evidence="2" id="KW-0966">Cell projection</keyword>
<gene>
    <name evidence="2" type="ORF">BS640_17415</name>
</gene>
<dbReference type="RefSeq" id="WP_051040054.1">
    <property type="nucleotide sequence ID" value="NZ_CAUQAZ010000246.1"/>
</dbReference>
<keyword evidence="3" id="KW-1185">Reference proteome</keyword>
<dbReference type="GeneID" id="93565709"/>
<dbReference type="InterPro" id="IPR022523">
    <property type="entry name" value="Flagellar_regulator_FliZ"/>
</dbReference>
<dbReference type="Proteomes" id="UP000192536">
    <property type="component" value="Unassembled WGS sequence"/>
</dbReference>
<evidence type="ECO:0000313" key="2">
    <source>
        <dbReference type="EMBL" id="ORJ24187.1"/>
    </source>
</evidence>
<evidence type="ECO:0000259" key="1">
    <source>
        <dbReference type="Pfam" id="PF02899"/>
    </source>
</evidence>
<proteinExistence type="predicted"/>
<dbReference type="InterPro" id="IPR004107">
    <property type="entry name" value="Integrase_SAM-like_N"/>
</dbReference>
<keyword evidence="2" id="KW-0282">Flagellum</keyword>
<accession>A0A1X0WBK4</accession>
<dbReference type="AlphaFoldDB" id="A0A1X0WBK4"/>
<comment type="caution">
    <text evidence="2">The sequence shown here is derived from an EMBL/GenBank/DDBJ whole genome shotgun (WGS) entry which is preliminary data.</text>
</comment>
<protein>
    <submittedName>
        <fullName evidence="2">Flagellar regulatory protein FliZ</fullName>
    </submittedName>
</protein>
<reference evidence="2 3" key="1">
    <citation type="journal article" date="2017" name="Int. J. Syst. Evol. Microbiol.">
        <title>Rouxiella badensis sp. nov. and Rouxiella silvae sp. nov. isolated from peat bog soil in Germany and emendation of the genus description.</title>
        <authorList>
            <person name="Le Fleche-Mateos A."/>
            <person name="Kugler J.H."/>
            <person name="Hansen S.H."/>
            <person name="Syldatk C."/>
            <person name="Hausmann R."/>
            <person name="Lomprez F."/>
            <person name="Vandenbogaert M."/>
            <person name="Manuguerra J.C."/>
            <person name="Grimont P.A."/>
        </authorList>
    </citation>
    <scope>NUCLEOTIDE SEQUENCE [LARGE SCALE GENOMIC DNA]</scope>
    <source>
        <strain evidence="2 3">DSM 100043</strain>
    </source>
</reference>
<evidence type="ECO:0000313" key="3">
    <source>
        <dbReference type="Proteomes" id="UP000192536"/>
    </source>
</evidence>